<organism evidence="12 13">
    <name type="scientific">Rarispira pelagica</name>
    <dbReference type="NCBI Taxonomy" id="3141764"/>
    <lineage>
        <taxon>Bacteria</taxon>
        <taxon>Pseudomonadati</taxon>
        <taxon>Spirochaetota</taxon>
        <taxon>Spirochaetia</taxon>
        <taxon>Winmispirales</taxon>
        <taxon>Winmispiraceae</taxon>
        <taxon>Rarispira</taxon>
    </lineage>
</organism>
<evidence type="ECO:0000313" key="12">
    <source>
        <dbReference type="EMBL" id="MEM5947914.1"/>
    </source>
</evidence>
<comment type="subcellular location">
    <subcellularLocation>
        <location evidence="1 7">Cytoplasm</location>
    </subcellularLocation>
</comment>
<dbReference type="InterPro" id="IPR008991">
    <property type="entry name" value="Translation_prot_SH3-like_sf"/>
</dbReference>
<evidence type="ECO:0000256" key="8">
    <source>
        <dbReference type="NCBIfam" id="TIGR00038"/>
    </source>
</evidence>
<dbReference type="Gene3D" id="2.40.50.140">
    <property type="entry name" value="Nucleic acid-binding proteins"/>
    <property type="match status" value="2"/>
</dbReference>
<dbReference type="InterPro" id="IPR013185">
    <property type="entry name" value="Transl_elong_KOW-like"/>
</dbReference>
<comment type="function">
    <text evidence="7">Involved in peptide bond synthesis. Stimulates efficient translation and peptide-bond synthesis on native or reconstituted 70S ribosomes in vitro. Probably functions indirectly by altering the affinity of the ribosome for aminoacyl-tRNA, thus increasing their reactivity as acceptors for peptidyl transferase.</text>
</comment>
<evidence type="ECO:0000256" key="3">
    <source>
        <dbReference type="ARBA" id="ARBA00009479"/>
    </source>
</evidence>
<evidence type="ECO:0000259" key="11">
    <source>
        <dbReference type="SMART" id="SM01185"/>
    </source>
</evidence>
<dbReference type="PANTHER" id="PTHR30053:SF14">
    <property type="entry name" value="TRANSLATION ELONGATION FACTOR KOW-LIKE DOMAIN-CONTAINING PROTEIN"/>
    <property type="match status" value="1"/>
</dbReference>
<evidence type="ECO:0000256" key="4">
    <source>
        <dbReference type="ARBA" id="ARBA00022490"/>
    </source>
</evidence>
<dbReference type="GO" id="GO:0003746">
    <property type="term" value="F:translation elongation factor activity"/>
    <property type="evidence" value="ECO:0007669"/>
    <property type="project" value="UniProtKB-KW"/>
</dbReference>
<dbReference type="HAMAP" id="MF_00141">
    <property type="entry name" value="EF_P"/>
    <property type="match status" value="1"/>
</dbReference>
<keyword evidence="5 7" id="KW-0251">Elongation factor</keyword>
<dbReference type="NCBIfam" id="NF001810">
    <property type="entry name" value="PRK00529.1"/>
    <property type="match status" value="1"/>
</dbReference>
<dbReference type="PANTHER" id="PTHR30053">
    <property type="entry name" value="ELONGATION FACTOR P"/>
    <property type="match status" value="1"/>
</dbReference>
<dbReference type="SMART" id="SM01185">
    <property type="entry name" value="EFP"/>
    <property type="match status" value="1"/>
</dbReference>
<comment type="similarity">
    <text evidence="3 7 9">Belongs to the elongation factor P family.</text>
</comment>
<dbReference type="InterPro" id="IPR014722">
    <property type="entry name" value="Rib_uL2_dom2"/>
</dbReference>
<dbReference type="SUPFAM" id="SSF50104">
    <property type="entry name" value="Translation proteins SH3-like domain"/>
    <property type="match status" value="1"/>
</dbReference>
<dbReference type="Gene3D" id="2.30.30.30">
    <property type="match status" value="1"/>
</dbReference>
<dbReference type="InterPro" id="IPR011768">
    <property type="entry name" value="Transl_elongation_fac_P"/>
</dbReference>
<reference evidence="12 13" key="1">
    <citation type="submission" date="2024-03" db="EMBL/GenBank/DDBJ databases">
        <title>Ignisphaera cupida sp. nov., a hyperthermophilic hydrolytic archaeon from a hot spring of Kamchatka, and proposal of Ignisphaeraceae fam. nov.</title>
        <authorList>
            <person name="Podosokorskaya O.A."/>
            <person name="Elcheninov A.G."/>
            <person name="Maltseva A.I."/>
            <person name="Zayulina K.S."/>
            <person name="Novikov A."/>
            <person name="Merkel A.Y."/>
        </authorList>
    </citation>
    <scope>NUCLEOTIDE SEQUENCE [LARGE SCALE GENOMIC DNA]</scope>
    <source>
        <strain evidence="12 13">38H-sp</strain>
    </source>
</reference>
<evidence type="ECO:0000256" key="5">
    <source>
        <dbReference type="ARBA" id="ARBA00022768"/>
    </source>
</evidence>
<evidence type="ECO:0000256" key="7">
    <source>
        <dbReference type="HAMAP-Rule" id="MF_00141"/>
    </source>
</evidence>
<dbReference type="Pfam" id="PF09285">
    <property type="entry name" value="Elong-fact-P_C"/>
    <property type="match status" value="1"/>
</dbReference>
<sequence length="187" mass="21229">MIKAGNIEKGMYLLFKGEPYLVAEREFVNPGKGAAFARLKLKHVKSGQVLRETVKTNETVEEAHIEERKAQYMYSDGTAYHFMDNQTYDQFEIPMAGLEDRANYMKEGDSFDIVFWNNEPIDIKLPLKMILVVTEAPEAIKGDTVSNVTKLVTCETGLKVKAPIFIKEGEKILINTETGEYVERVNN</sequence>
<keyword evidence="13" id="KW-1185">Reference proteome</keyword>
<dbReference type="SMART" id="SM00841">
    <property type="entry name" value="Elong-fact-P_C"/>
    <property type="match status" value="1"/>
</dbReference>
<evidence type="ECO:0000256" key="2">
    <source>
        <dbReference type="ARBA" id="ARBA00004815"/>
    </source>
</evidence>
<dbReference type="InterPro" id="IPR012340">
    <property type="entry name" value="NA-bd_OB-fold"/>
</dbReference>
<dbReference type="InterPro" id="IPR020599">
    <property type="entry name" value="Transl_elong_fac_P/YeiP"/>
</dbReference>
<comment type="pathway">
    <text evidence="2 7">Protein biosynthesis; polypeptide chain elongation.</text>
</comment>
<dbReference type="InterPro" id="IPR015365">
    <property type="entry name" value="Elong-fact-P_C"/>
</dbReference>
<evidence type="ECO:0000256" key="9">
    <source>
        <dbReference type="RuleBase" id="RU004389"/>
    </source>
</evidence>
<dbReference type="Pfam" id="PF01132">
    <property type="entry name" value="EFP"/>
    <property type="match status" value="1"/>
</dbReference>
<dbReference type="RefSeq" id="WP_420069360.1">
    <property type="nucleotide sequence ID" value="NZ_JBCHKQ010000002.1"/>
</dbReference>
<evidence type="ECO:0000259" key="10">
    <source>
        <dbReference type="SMART" id="SM00841"/>
    </source>
</evidence>
<accession>A0ABU9UB72</accession>
<dbReference type="Proteomes" id="UP001466331">
    <property type="component" value="Unassembled WGS sequence"/>
</dbReference>
<keyword evidence="4 7" id="KW-0963">Cytoplasm</keyword>
<dbReference type="PIRSF" id="PIRSF005901">
    <property type="entry name" value="EF-P"/>
    <property type="match status" value="1"/>
</dbReference>
<dbReference type="CDD" id="cd04470">
    <property type="entry name" value="S1_EF-P_repeat_1"/>
    <property type="match status" value="1"/>
</dbReference>
<proteinExistence type="inferred from homology"/>
<keyword evidence="6 7" id="KW-0648">Protein biosynthesis</keyword>
<protein>
    <recommendedName>
        <fullName evidence="7 8">Elongation factor P</fullName>
        <shortName evidence="7">EF-P</shortName>
    </recommendedName>
</protein>
<dbReference type="CDD" id="cd05794">
    <property type="entry name" value="S1_EF-P_repeat_2"/>
    <property type="match status" value="1"/>
</dbReference>
<dbReference type="InterPro" id="IPR001059">
    <property type="entry name" value="Transl_elong_P/YeiP_cen"/>
</dbReference>
<dbReference type="NCBIfam" id="TIGR00038">
    <property type="entry name" value="efp"/>
    <property type="match status" value="1"/>
</dbReference>
<dbReference type="SUPFAM" id="SSF50249">
    <property type="entry name" value="Nucleic acid-binding proteins"/>
    <property type="match status" value="2"/>
</dbReference>
<name>A0ABU9UB72_9SPIR</name>
<feature type="domain" description="Translation elongation factor P/YeiP central" evidence="11">
    <location>
        <begin position="67"/>
        <end position="121"/>
    </location>
</feature>
<feature type="domain" description="Elongation factor P C-terminal" evidence="10">
    <location>
        <begin position="129"/>
        <end position="184"/>
    </location>
</feature>
<evidence type="ECO:0000313" key="13">
    <source>
        <dbReference type="Proteomes" id="UP001466331"/>
    </source>
</evidence>
<evidence type="ECO:0000256" key="1">
    <source>
        <dbReference type="ARBA" id="ARBA00004496"/>
    </source>
</evidence>
<comment type="caution">
    <text evidence="12">The sequence shown here is derived from an EMBL/GenBank/DDBJ whole genome shotgun (WGS) entry which is preliminary data.</text>
</comment>
<dbReference type="EMBL" id="JBCHKQ010000002">
    <property type="protein sequence ID" value="MEM5947914.1"/>
    <property type="molecule type" value="Genomic_DNA"/>
</dbReference>
<evidence type="ECO:0000256" key="6">
    <source>
        <dbReference type="ARBA" id="ARBA00022917"/>
    </source>
</evidence>
<gene>
    <name evidence="7 12" type="primary">efp</name>
    <name evidence="12" type="ORF">WKV44_05095</name>
</gene>
<dbReference type="Pfam" id="PF08207">
    <property type="entry name" value="EFP_N"/>
    <property type="match status" value="1"/>
</dbReference>